<keyword evidence="2" id="KW-1185">Reference proteome</keyword>
<protein>
    <submittedName>
        <fullName evidence="1">Uncharacterized protein</fullName>
    </submittedName>
</protein>
<accession>A0A8C8XGK2</accession>
<reference evidence="1" key="3">
    <citation type="submission" date="2025-09" db="UniProtKB">
        <authorList>
            <consortium name="Ensembl"/>
        </authorList>
    </citation>
    <scope>IDENTIFICATION</scope>
</reference>
<evidence type="ECO:0000313" key="1">
    <source>
        <dbReference type="Ensembl" id="ENSPLOP00000017002.1"/>
    </source>
</evidence>
<organism evidence="1 2">
    <name type="scientific">Panthera leo</name>
    <name type="common">Lion</name>
    <dbReference type="NCBI Taxonomy" id="9689"/>
    <lineage>
        <taxon>Eukaryota</taxon>
        <taxon>Metazoa</taxon>
        <taxon>Chordata</taxon>
        <taxon>Craniata</taxon>
        <taxon>Vertebrata</taxon>
        <taxon>Euteleostomi</taxon>
        <taxon>Mammalia</taxon>
        <taxon>Eutheria</taxon>
        <taxon>Laurasiatheria</taxon>
        <taxon>Carnivora</taxon>
        <taxon>Feliformia</taxon>
        <taxon>Felidae</taxon>
        <taxon>Pantherinae</taxon>
        <taxon>Panthera</taxon>
    </lineage>
</organism>
<proteinExistence type="predicted"/>
<dbReference type="AlphaFoldDB" id="A0A8C8XGK2"/>
<name>A0A8C8XGK2_PANLE</name>
<dbReference type="Proteomes" id="UP000694399">
    <property type="component" value="Chromosome F2"/>
</dbReference>
<reference evidence="1" key="2">
    <citation type="submission" date="2025-08" db="UniProtKB">
        <authorList>
            <consortium name="Ensembl"/>
        </authorList>
    </citation>
    <scope>IDENTIFICATION</scope>
</reference>
<sequence>MGLSHFLLLPFLHGDKTQGTQLWTERSSSSWGGGGGAALGEQDSRPACFLLTPRFLIFPISWDLSFLSPRPPNLSQLLFSFVPPSCAWEACLLLGKGPGTWLARSVEGGTLDLGAGSLRPTLGIDIT</sequence>
<dbReference type="GeneTree" id="ENSGT00910000147108"/>
<dbReference type="Ensembl" id="ENSPLOT00000018827.1">
    <property type="protein sequence ID" value="ENSPLOP00000017002.1"/>
    <property type="gene ID" value="ENSPLOG00000012454.1"/>
</dbReference>
<evidence type="ECO:0000313" key="2">
    <source>
        <dbReference type="Proteomes" id="UP000694399"/>
    </source>
</evidence>
<reference evidence="1" key="1">
    <citation type="journal article" date="2019" name="bioRxiv">
        <title>Long live the king: chromosome-level assembly of the lion (Panthera leo) using linked-read, Hi-C, and long read data.</title>
        <authorList>
            <person name="Armstrong E.E."/>
            <person name="Taylor R.W."/>
            <person name="Miller D.E."/>
            <person name="Kaelin C."/>
            <person name="Barsh G."/>
            <person name="Hadly E.A."/>
            <person name="Petrov D."/>
        </authorList>
    </citation>
    <scope>NUCLEOTIDE SEQUENCE [LARGE SCALE GENOMIC DNA]</scope>
</reference>